<organism evidence="3 4">
    <name type="scientific">Cymbomonas tetramitiformis</name>
    <dbReference type="NCBI Taxonomy" id="36881"/>
    <lineage>
        <taxon>Eukaryota</taxon>
        <taxon>Viridiplantae</taxon>
        <taxon>Chlorophyta</taxon>
        <taxon>Pyramimonadophyceae</taxon>
        <taxon>Pyramimonadales</taxon>
        <taxon>Pyramimonadaceae</taxon>
        <taxon>Cymbomonas</taxon>
    </lineage>
</organism>
<name>A0AAE0GH61_9CHLO</name>
<dbReference type="PANTHER" id="PTHR48070">
    <property type="entry name" value="ESTERASE OVCA2"/>
    <property type="match status" value="1"/>
</dbReference>
<dbReference type="InterPro" id="IPR029058">
    <property type="entry name" value="AB_hydrolase_fold"/>
</dbReference>
<dbReference type="InterPro" id="IPR005645">
    <property type="entry name" value="FSH-like_dom"/>
</dbReference>
<dbReference type="AlphaFoldDB" id="A0AAE0GH61"/>
<keyword evidence="1" id="KW-0378">Hydrolase</keyword>
<dbReference type="GO" id="GO:0005737">
    <property type="term" value="C:cytoplasm"/>
    <property type="evidence" value="ECO:0007669"/>
    <property type="project" value="TreeGrafter"/>
</dbReference>
<dbReference type="Pfam" id="PF03959">
    <property type="entry name" value="FSH1"/>
    <property type="match status" value="1"/>
</dbReference>
<keyword evidence="4" id="KW-1185">Reference proteome</keyword>
<dbReference type="InterPro" id="IPR050593">
    <property type="entry name" value="LovG"/>
</dbReference>
<evidence type="ECO:0000256" key="1">
    <source>
        <dbReference type="ARBA" id="ARBA00022801"/>
    </source>
</evidence>
<proteinExistence type="predicted"/>
<evidence type="ECO:0000259" key="2">
    <source>
        <dbReference type="Pfam" id="PF03959"/>
    </source>
</evidence>
<evidence type="ECO:0000313" key="4">
    <source>
        <dbReference type="Proteomes" id="UP001190700"/>
    </source>
</evidence>
<comment type="caution">
    <text evidence="3">The sequence shown here is derived from an EMBL/GenBank/DDBJ whole genome shotgun (WGS) entry which is preliminary data.</text>
</comment>
<dbReference type="PANTHER" id="PTHR48070:SF6">
    <property type="entry name" value="ESTERASE OVCA2"/>
    <property type="match status" value="1"/>
</dbReference>
<protein>
    <recommendedName>
        <fullName evidence="2">Serine hydrolase domain-containing protein</fullName>
    </recommendedName>
</protein>
<sequence length="283" mass="31134">MHSCTHTDILGDEWYWWKTSEAPAKVTALNTHKKQLKNDSKANSKASSNSETVPKFRILCLHGYLQNEEAFRHRTGSLRKALKSKAEFIFVDAPVTAVPLAADDEQACGGDSTVGVGLRGWWVAGENNDEALAKNEGAQGVSPRVRPSQSKQAIGWDTSSEFLSQVSDTLGPFDGVLGFSQGASVAALLLAQNRLPTVKFAILISGFLPVDAELRKFVTHPGAIRIPSLHVIGENDTLVPRDRTQELENIFECPCVFAHDGRHMVPSNAEFRNIVKRFVEQIR</sequence>
<dbReference type="Proteomes" id="UP001190700">
    <property type="component" value="Unassembled WGS sequence"/>
</dbReference>
<evidence type="ECO:0000313" key="3">
    <source>
        <dbReference type="EMBL" id="KAK3278159.1"/>
    </source>
</evidence>
<dbReference type="SUPFAM" id="SSF53474">
    <property type="entry name" value="alpha/beta-Hydrolases"/>
    <property type="match status" value="1"/>
</dbReference>
<accession>A0AAE0GH61</accession>
<dbReference type="GO" id="GO:0016787">
    <property type="term" value="F:hydrolase activity"/>
    <property type="evidence" value="ECO:0007669"/>
    <property type="project" value="UniProtKB-KW"/>
</dbReference>
<dbReference type="EMBL" id="LGRX02005589">
    <property type="protein sequence ID" value="KAK3278159.1"/>
    <property type="molecule type" value="Genomic_DNA"/>
</dbReference>
<dbReference type="GO" id="GO:0005634">
    <property type="term" value="C:nucleus"/>
    <property type="evidence" value="ECO:0007669"/>
    <property type="project" value="TreeGrafter"/>
</dbReference>
<feature type="domain" description="Serine hydrolase" evidence="2">
    <location>
        <begin position="55"/>
        <end position="273"/>
    </location>
</feature>
<dbReference type="Gene3D" id="3.40.50.1820">
    <property type="entry name" value="alpha/beta hydrolase"/>
    <property type="match status" value="1"/>
</dbReference>
<reference evidence="3 4" key="1">
    <citation type="journal article" date="2015" name="Genome Biol. Evol.">
        <title>Comparative Genomics of a Bacterivorous Green Alga Reveals Evolutionary Causalities and Consequences of Phago-Mixotrophic Mode of Nutrition.</title>
        <authorList>
            <person name="Burns J.A."/>
            <person name="Paasch A."/>
            <person name="Narechania A."/>
            <person name="Kim E."/>
        </authorList>
    </citation>
    <scope>NUCLEOTIDE SEQUENCE [LARGE SCALE GENOMIC DNA]</scope>
    <source>
        <strain evidence="3 4">PLY_AMNH</strain>
    </source>
</reference>
<gene>
    <name evidence="3" type="ORF">CYMTET_13886</name>
</gene>